<dbReference type="Gene3D" id="3.40.50.720">
    <property type="entry name" value="NAD(P)-binding Rossmann-like Domain"/>
    <property type="match status" value="1"/>
</dbReference>
<keyword evidence="8" id="KW-0560">Oxidoreductase</keyword>
<dbReference type="InterPro" id="IPR013149">
    <property type="entry name" value="ADH-like_C"/>
</dbReference>
<dbReference type="InterPro" id="IPR002364">
    <property type="entry name" value="Quin_OxRdtase/zeta-crystal_CS"/>
</dbReference>
<dbReference type="RefSeq" id="WP_084071997.1">
    <property type="nucleotide sequence ID" value="NZ_FWXY01000050.1"/>
</dbReference>
<dbReference type="InterPro" id="IPR013154">
    <property type="entry name" value="ADH-like_N"/>
</dbReference>
<evidence type="ECO:0000256" key="5">
    <source>
        <dbReference type="ARBA" id="ARBA00022857"/>
    </source>
</evidence>
<dbReference type="EMBL" id="FWXY01000050">
    <property type="protein sequence ID" value="SMD13580.1"/>
    <property type="molecule type" value="Genomic_DNA"/>
</dbReference>
<dbReference type="CDD" id="cd08252">
    <property type="entry name" value="AL_MDR"/>
    <property type="match status" value="1"/>
</dbReference>
<evidence type="ECO:0000256" key="6">
    <source>
        <dbReference type="ARBA" id="ARBA00022884"/>
    </source>
</evidence>
<keyword evidence="11" id="KW-1185">Reference proteome</keyword>
<gene>
    <name evidence="10" type="ORF">SAMN02746065_1501</name>
</gene>
<evidence type="ECO:0000256" key="4">
    <source>
        <dbReference type="ARBA" id="ARBA00022490"/>
    </source>
</evidence>
<organism evidence="10 11">
    <name type="scientific">Desulfocicer vacuolatum DSM 3385</name>
    <dbReference type="NCBI Taxonomy" id="1121400"/>
    <lineage>
        <taxon>Bacteria</taxon>
        <taxon>Pseudomonadati</taxon>
        <taxon>Thermodesulfobacteriota</taxon>
        <taxon>Desulfobacteria</taxon>
        <taxon>Desulfobacterales</taxon>
        <taxon>Desulfobacteraceae</taxon>
        <taxon>Desulfocicer</taxon>
    </lineage>
</organism>
<dbReference type="Pfam" id="PF00107">
    <property type="entry name" value="ADH_zinc_N"/>
    <property type="match status" value="1"/>
</dbReference>
<proteinExistence type="inferred from homology"/>
<dbReference type="InterPro" id="IPR011032">
    <property type="entry name" value="GroES-like_sf"/>
</dbReference>
<keyword evidence="8" id="KW-0479">Metal-binding</keyword>
<dbReference type="SUPFAM" id="SSF51735">
    <property type="entry name" value="NAD(P)-binding Rossmann-fold domains"/>
    <property type="match status" value="1"/>
</dbReference>
<dbReference type="InterPro" id="IPR036291">
    <property type="entry name" value="NAD(P)-bd_dom_sf"/>
</dbReference>
<dbReference type="Proteomes" id="UP000192418">
    <property type="component" value="Unassembled WGS sequence"/>
</dbReference>
<dbReference type="Pfam" id="PF08240">
    <property type="entry name" value="ADH_N"/>
    <property type="match status" value="1"/>
</dbReference>
<dbReference type="PANTHER" id="PTHR44154">
    <property type="entry name" value="QUINONE OXIDOREDUCTASE"/>
    <property type="match status" value="1"/>
</dbReference>
<comment type="subcellular location">
    <subcellularLocation>
        <location evidence="1">Cytoplasm</location>
    </subcellularLocation>
</comment>
<sequence length="337" mass="36581">MKAIGYNQAGSIMAKDALIEFEAQTPELGPHDLLVEVRGISVNPVDVKVRAAMGPEKGTKVIGYDAAGVVREVGRDVTRFNKGDDVFYAGDLTRPGTNSECHAVDERIVGKKPKSLGFAEAAGFPLTSITAWEILFDSFGLKEGEGNGECLLVIGAAGGVGSILIQLAKKLTGLTVIATASRPDTMEWVKKMGADHVINHRESLVDQVKALELEPRYVASLNGTQGHFPAIVELIKPRGHITLIDDPQSLDITMIKTKALSFSWEFMFTRSMYQTEDMEKQHDLLNRVSALIDEGILISTVSNNLGNLNVETLTEAHIQQESGRVIGKNVLNGFNSH</sequence>
<dbReference type="GO" id="GO:0005737">
    <property type="term" value="C:cytoplasm"/>
    <property type="evidence" value="ECO:0007669"/>
    <property type="project" value="UniProtKB-SubCell"/>
</dbReference>
<evidence type="ECO:0000313" key="11">
    <source>
        <dbReference type="Proteomes" id="UP000192418"/>
    </source>
</evidence>
<evidence type="ECO:0000256" key="1">
    <source>
        <dbReference type="ARBA" id="ARBA00004496"/>
    </source>
</evidence>
<evidence type="ECO:0000256" key="3">
    <source>
        <dbReference type="ARBA" id="ARBA00011881"/>
    </source>
</evidence>
<keyword evidence="5" id="KW-0521">NADP</keyword>
<dbReference type="PANTHER" id="PTHR44154:SF1">
    <property type="entry name" value="QUINONE OXIDOREDUCTASE"/>
    <property type="match status" value="1"/>
</dbReference>
<dbReference type="GO" id="GO:0003723">
    <property type="term" value="F:RNA binding"/>
    <property type="evidence" value="ECO:0007669"/>
    <property type="project" value="UniProtKB-KW"/>
</dbReference>
<dbReference type="InterPro" id="IPR014182">
    <property type="entry name" value="ADH_Zn_typ-1"/>
</dbReference>
<dbReference type="SMART" id="SM00829">
    <property type="entry name" value="PKS_ER"/>
    <property type="match status" value="1"/>
</dbReference>
<keyword evidence="8" id="KW-0862">Zinc</keyword>
<dbReference type="AlphaFoldDB" id="A0A1W2EV47"/>
<dbReference type="InterPro" id="IPR020843">
    <property type="entry name" value="ER"/>
</dbReference>
<name>A0A1W2EV47_9BACT</name>
<dbReference type="NCBIfam" id="TIGR02817">
    <property type="entry name" value="adh_fam_1"/>
    <property type="match status" value="1"/>
</dbReference>
<evidence type="ECO:0000256" key="8">
    <source>
        <dbReference type="RuleBase" id="RU364000"/>
    </source>
</evidence>
<comment type="similarity">
    <text evidence="2 8">Belongs to the zinc-containing alcohol dehydrogenase family. Quinone oxidoreductase subfamily.</text>
</comment>
<dbReference type="Gene3D" id="3.90.180.10">
    <property type="entry name" value="Medium-chain alcohol dehydrogenases, catalytic domain"/>
    <property type="match status" value="1"/>
</dbReference>
<evidence type="ECO:0000259" key="9">
    <source>
        <dbReference type="SMART" id="SM00829"/>
    </source>
</evidence>
<dbReference type="InterPro" id="IPR051603">
    <property type="entry name" value="Zinc-ADH_QOR/CCCR"/>
</dbReference>
<dbReference type="OrthoDB" id="9785812at2"/>
<dbReference type="PROSITE" id="PS01162">
    <property type="entry name" value="QOR_ZETA_CRYSTAL"/>
    <property type="match status" value="1"/>
</dbReference>
<dbReference type="GO" id="GO:0016491">
    <property type="term" value="F:oxidoreductase activity"/>
    <property type="evidence" value="ECO:0007669"/>
    <property type="project" value="UniProtKB-KW"/>
</dbReference>
<keyword evidence="4" id="KW-0963">Cytoplasm</keyword>
<evidence type="ECO:0000313" key="10">
    <source>
        <dbReference type="EMBL" id="SMD13580.1"/>
    </source>
</evidence>
<dbReference type="STRING" id="1121400.SAMN02746065_1501"/>
<evidence type="ECO:0000256" key="2">
    <source>
        <dbReference type="ARBA" id="ARBA00010371"/>
    </source>
</evidence>
<protein>
    <recommendedName>
        <fullName evidence="8">Zinc-type alcohol dehydrogenase-like protein</fullName>
    </recommendedName>
</protein>
<reference evidence="10 11" key="1">
    <citation type="submission" date="2017-04" db="EMBL/GenBank/DDBJ databases">
        <authorList>
            <person name="Afonso C.L."/>
            <person name="Miller P.J."/>
            <person name="Scott M.A."/>
            <person name="Spackman E."/>
            <person name="Goraichik I."/>
            <person name="Dimitrov K.M."/>
            <person name="Suarez D.L."/>
            <person name="Swayne D.E."/>
        </authorList>
    </citation>
    <scope>NUCLEOTIDE SEQUENCE [LARGE SCALE GENOMIC DNA]</scope>
    <source>
        <strain evidence="10 11">DSM 3385</strain>
    </source>
</reference>
<keyword evidence="6" id="KW-0694">RNA-binding</keyword>
<keyword evidence="7" id="KW-0007">Acetylation</keyword>
<accession>A0A1W2EV47</accession>
<dbReference type="GO" id="GO:0008270">
    <property type="term" value="F:zinc ion binding"/>
    <property type="evidence" value="ECO:0007669"/>
    <property type="project" value="InterPro"/>
</dbReference>
<evidence type="ECO:0000256" key="7">
    <source>
        <dbReference type="ARBA" id="ARBA00022990"/>
    </source>
</evidence>
<feature type="domain" description="Enoyl reductase (ER)" evidence="9">
    <location>
        <begin position="11"/>
        <end position="331"/>
    </location>
</feature>
<comment type="subunit">
    <text evidence="3">Homotetramer.</text>
</comment>
<dbReference type="SUPFAM" id="SSF50129">
    <property type="entry name" value="GroES-like"/>
    <property type="match status" value="1"/>
</dbReference>